<accession>A0ABP9L6U6</accession>
<dbReference type="EMBL" id="BAABHW010000002">
    <property type="protein sequence ID" value="GAA5072321.1"/>
    <property type="molecule type" value="Genomic_DNA"/>
</dbReference>
<gene>
    <name evidence="1" type="ORF">GCM10023209_17030</name>
</gene>
<reference evidence="2" key="1">
    <citation type="journal article" date="2019" name="Int. J. Syst. Evol. Microbiol.">
        <title>The Global Catalogue of Microorganisms (GCM) 10K type strain sequencing project: providing services to taxonomists for standard genome sequencing and annotation.</title>
        <authorList>
            <consortium name="The Broad Institute Genomics Platform"/>
            <consortium name="The Broad Institute Genome Sequencing Center for Infectious Disease"/>
            <person name="Wu L."/>
            <person name="Ma J."/>
        </authorList>
    </citation>
    <scope>NUCLEOTIDE SEQUENCE [LARGE SCALE GENOMIC DNA]</scope>
    <source>
        <strain evidence="2">JCM 18015</strain>
    </source>
</reference>
<dbReference type="PROSITE" id="PS51257">
    <property type="entry name" value="PROKAR_LIPOPROTEIN"/>
    <property type="match status" value="1"/>
</dbReference>
<sequence>MLPKLSDTVLMGMIVVLLTGCVASSPRPVAVEVSRAAIDVRLSDGSRCTGPAPAGSPTAWSGRLTGCSASYPYTVAFETNPNLLRQGVEAVVEAIGADGLLYPMAEVAITGPEGQTWRFSSPPPQVD</sequence>
<dbReference type="RefSeq" id="WP_259550258.1">
    <property type="nucleotide sequence ID" value="NZ_BAABHW010000002.1"/>
</dbReference>
<name>A0ABP9L6U6_9RHOB</name>
<dbReference type="Proteomes" id="UP001499910">
    <property type="component" value="Unassembled WGS sequence"/>
</dbReference>
<protein>
    <recommendedName>
        <fullName evidence="3">Lipoprotein</fullName>
    </recommendedName>
</protein>
<keyword evidence="2" id="KW-1185">Reference proteome</keyword>
<comment type="caution">
    <text evidence="1">The sequence shown here is derived from an EMBL/GenBank/DDBJ whole genome shotgun (WGS) entry which is preliminary data.</text>
</comment>
<evidence type="ECO:0000313" key="2">
    <source>
        <dbReference type="Proteomes" id="UP001499910"/>
    </source>
</evidence>
<organism evidence="1 2">
    <name type="scientific">[Roseibacterium] beibuensis</name>
    <dbReference type="NCBI Taxonomy" id="1193142"/>
    <lineage>
        <taxon>Bacteria</taxon>
        <taxon>Pseudomonadati</taxon>
        <taxon>Pseudomonadota</taxon>
        <taxon>Alphaproteobacteria</taxon>
        <taxon>Rhodobacterales</taxon>
        <taxon>Roseobacteraceae</taxon>
        <taxon>Roseicyclus</taxon>
    </lineage>
</organism>
<proteinExistence type="predicted"/>
<evidence type="ECO:0008006" key="3">
    <source>
        <dbReference type="Google" id="ProtNLM"/>
    </source>
</evidence>
<evidence type="ECO:0000313" key="1">
    <source>
        <dbReference type="EMBL" id="GAA5072321.1"/>
    </source>
</evidence>